<dbReference type="Gene3D" id="3.30.450.20">
    <property type="entry name" value="PAS domain"/>
    <property type="match status" value="1"/>
</dbReference>
<evidence type="ECO:0000313" key="10">
    <source>
        <dbReference type="Proteomes" id="UP000321567"/>
    </source>
</evidence>
<dbReference type="Pfam" id="PF00672">
    <property type="entry name" value="HAMP"/>
    <property type="match status" value="1"/>
</dbReference>
<keyword evidence="2" id="KW-1003">Cell membrane</keyword>
<dbReference type="EMBL" id="BJZO01000010">
    <property type="protein sequence ID" value="GEO80464.1"/>
    <property type="molecule type" value="Genomic_DNA"/>
</dbReference>
<evidence type="ECO:0000256" key="7">
    <source>
        <dbReference type="SAM" id="Phobius"/>
    </source>
</evidence>
<sequence length="676" mass="73581">MPHATSRRPFRWGLRAKSVALVLGITVVSLAVLGIGGRILLGDIQNDLGASLARDTALRTQHRTMSEVGLEVALARRFADSGLVRDWLADEDNPAKRARFLEEAEKFRGAFSSHGYFVAVAQSRHFYYASPEAPSPRVTYTVQDGVPENSWYFTTLAQADGIWINVDHDKTLGVTNVWINIAVRDGQDRVLGIVGTGIRLDAFLTRLLGGGETGVTTMILDERGAVVAHPDTRRIAFDLAARPEAENTVFRLADDDGSRARLAALLRVAPEQTHLPSTRVSLEGHSHLVATASVPTLGWVVLSAVDMRQKALLTPDRLVLAAAIISLVVLATAGLTALGFDALIVRPLVRLSGSIEAVRTGTYRGTALPSRRDELGALTRAFDAMARQVQANAEHLEHLVAARTDELAAVNDRLQDTHQRLTDSIRYASLLQKAILPDSRLDHDLPGRVFVLWRPRDVVGGDFYVYRGDDQSFLLGVVDCAGHGVPGACMTMLAHAALDMALREAPWSDPAAVLARVDAIARAMLPGTAGELRLATTMDMGLAHVDRRTGVVTFAGARMPLLWSDGANTGQLPAGRRGLNDRKPGTYVNAHIPLAAGRTFYLVSDGLFDQSGGPRGFGFGQHRFIDWMKENARLPLDDQKHRLEATLDRYQGDGAQRDDITVLAFRFDEGARALHL</sequence>
<evidence type="ECO:0000256" key="1">
    <source>
        <dbReference type="ARBA" id="ARBA00004651"/>
    </source>
</evidence>
<evidence type="ECO:0000256" key="5">
    <source>
        <dbReference type="ARBA" id="ARBA00022989"/>
    </source>
</evidence>
<dbReference type="CDD" id="cd06225">
    <property type="entry name" value="HAMP"/>
    <property type="match status" value="1"/>
</dbReference>
<feature type="transmembrane region" description="Helical" evidence="7">
    <location>
        <begin position="20"/>
        <end position="41"/>
    </location>
</feature>
<dbReference type="RefSeq" id="WP_147162523.1">
    <property type="nucleotide sequence ID" value="NZ_BJZO01000010.1"/>
</dbReference>
<dbReference type="OrthoDB" id="5496380at2"/>
<dbReference type="PROSITE" id="PS50885">
    <property type="entry name" value="HAMP"/>
    <property type="match status" value="1"/>
</dbReference>
<evidence type="ECO:0000256" key="6">
    <source>
        <dbReference type="ARBA" id="ARBA00023136"/>
    </source>
</evidence>
<dbReference type="Pfam" id="PF02743">
    <property type="entry name" value="dCache_1"/>
    <property type="match status" value="1"/>
</dbReference>
<dbReference type="NCBIfam" id="NF038263">
    <property type="entry name" value="prot_phos_SiaA"/>
    <property type="match status" value="1"/>
</dbReference>
<keyword evidence="10" id="KW-1185">Reference proteome</keyword>
<dbReference type="Pfam" id="PF07228">
    <property type="entry name" value="SpoIIE"/>
    <property type="match status" value="1"/>
</dbReference>
<comment type="caution">
    <text evidence="9">The sequence shown here is derived from an EMBL/GenBank/DDBJ whole genome shotgun (WGS) entry which is preliminary data.</text>
</comment>
<comment type="subcellular location">
    <subcellularLocation>
        <location evidence="1">Cell membrane</location>
        <topology evidence="1">Multi-pass membrane protein</topology>
    </subcellularLocation>
</comment>
<dbReference type="InterPro" id="IPR052016">
    <property type="entry name" value="Bact_Sigma-Reg"/>
</dbReference>
<gene>
    <name evidence="9" type="ORF">ROR02_05950</name>
</gene>
<dbReference type="PANTHER" id="PTHR43156">
    <property type="entry name" value="STAGE II SPORULATION PROTEIN E-RELATED"/>
    <property type="match status" value="1"/>
</dbReference>
<keyword evidence="5 7" id="KW-1133">Transmembrane helix</keyword>
<dbReference type="Gene3D" id="6.10.340.10">
    <property type="match status" value="1"/>
</dbReference>
<dbReference type="Gene3D" id="3.60.40.10">
    <property type="entry name" value="PPM-type phosphatase domain"/>
    <property type="match status" value="1"/>
</dbReference>
<dbReference type="InterPro" id="IPR003660">
    <property type="entry name" value="HAMP_dom"/>
</dbReference>
<evidence type="ECO:0000256" key="4">
    <source>
        <dbReference type="ARBA" id="ARBA00022801"/>
    </source>
</evidence>
<protein>
    <recommendedName>
        <fullName evidence="8">HAMP domain-containing protein</fullName>
    </recommendedName>
</protein>
<dbReference type="AlphaFoldDB" id="A0A512H4S4"/>
<evidence type="ECO:0000259" key="8">
    <source>
        <dbReference type="PROSITE" id="PS50885"/>
    </source>
</evidence>
<evidence type="ECO:0000256" key="2">
    <source>
        <dbReference type="ARBA" id="ARBA00022475"/>
    </source>
</evidence>
<dbReference type="GO" id="GO:0016791">
    <property type="term" value="F:phosphatase activity"/>
    <property type="evidence" value="ECO:0007669"/>
    <property type="project" value="TreeGrafter"/>
</dbReference>
<evidence type="ECO:0000313" key="9">
    <source>
        <dbReference type="EMBL" id="GEO80464.1"/>
    </source>
</evidence>
<dbReference type="SMART" id="SM00304">
    <property type="entry name" value="HAMP"/>
    <property type="match status" value="1"/>
</dbReference>
<dbReference type="GO" id="GO:0007165">
    <property type="term" value="P:signal transduction"/>
    <property type="evidence" value="ECO:0007669"/>
    <property type="project" value="InterPro"/>
</dbReference>
<dbReference type="Proteomes" id="UP000321567">
    <property type="component" value="Unassembled WGS sequence"/>
</dbReference>
<reference evidence="9 10" key="1">
    <citation type="submission" date="2019-07" db="EMBL/GenBank/DDBJ databases">
        <title>Whole genome shotgun sequence of Rhodospirillum oryzae NBRC 107573.</title>
        <authorList>
            <person name="Hosoyama A."/>
            <person name="Uohara A."/>
            <person name="Ohji S."/>
            <person name="Ichikawa N."/>
        </authorList>
    </citation>
    <scope>NUCLEOTIDE SEQUENCE [LARGE SCALE GENOMIC DNA]</scope>
    <source>
        <strain evidence="9 10">NBRC 107573</strain>
    </source>
</reference>
<keyword evidence="4" id="KW-0378">Hydrolase</keyword>
<evidence type="ECO:0000256" key="3">
    <source>
        <dbReference type="ARBA" id="ARBA00022692"/>
    </source>
</evidence>
<keyword evidence="3 7" id="KW-0812">Transmembrane</keyword>
<accession>A0A512H4S4</accession>
<dbReference type="InterPro" id="IPR001932">
    <property type="entry name" value="PPM-type_phosphatase-like_dom"/>
</dbReference>
<name>A0A512H4S4_9PROT</name>
<dbReference type="InterPro" id="IPR036457">
    <property type="entry name" value="PPM-type-like_dom_sf"/>
</dbReference>
<feature type="domain" description="HAMP" evidence="8">
    <location>
        <begin position="342"/>
        <end position="394"/>
    </location>
</feature>
<dbReference type="InterPro" id="IPR033479">
    <property type="entry name" value="dCache_1"/>
</dbReference>
<dbReference type="GO" id="GO:0005886">
    <property type="term" value="C:plasma membrane"/>
    <property type="evidence" value="ECO:0007669"/>
    <property type="project" value="UniProtKB-SubCell"/>
</dbReference>
<feature type="transmembrane region" description="Helical" evidence="7">
    <location>
        <begin position="318"/>
        <end position="340"/>
    </location>
</feature>
<keyword evidence="6 7" id="KW-0472">Membrane</keyword>
<proteinExistence type="predicted"/>
<dbReference type="SMART" id="SM00331">
    <property type="entry name" value="PP2C_SIG"/>
    <property type="match status" value="1"/>
</dbReference>
<dbReference type="PANTHER" id="PTHR43156:SF9">
    <property type="entry name" value="HAMP DOMAIN-CONTAINING PROTEIN"/>
    <property type="match status" value="1"/>
</dbReference>
<organism evidence="9 10">
    <name type="scientific">Pararhodospirillum oryzae</name>
    <dbReference type="NCBI Taxonomy" id="478448"/>
    <lineage>
        <taxon>Bacteria</taxon>
        <taxon>Pseudomonadati</taxon>
        <taxon>Pseudomonadota</taxon>
        <taxon>Alphaproteobacteria</taxon>
        <taxon>Rhodospirillales</taxon>
        <taxon>Rhodospirillaceae</taxon>
        <taxon>Pararhodospirillum</taxon>
    </lineage>
</organism>
<dbReference type="SUPFAM" id="SSF158472">
    <property type="entry name" value="HAMP domain-like"/>
    <property type="match status" value="1"/>
</dbReference>